<dbReference type="SUPFAM" id="SSF52540">
    <property type="entry name" value="P-loop containing nucleoside triphosphate hydrolases"/>
    <property type="match status" value="1"/>
</dbReference>
<dbReference type="EMBL" id="JFHC01000050">
    <property type="protein sequence ID" value="KDR39857.1"/>
    <property type="molecule type" value="Genomic_DNA"/>
</dbReference>
<protein>
    <submittedName>
        <fullName evidence="1">Uncharacterized protein</fullName>
    </submittedName>
</protein>
<dbReference type="STRING" id="60547.GCA_000751215_04893"/>
<gene>
    <name evidence="1" type="ORF">BG61_29590</name>
</gene>
<dbReference type="AlphaFoldDB" id="A0A069PHL6"/>
<comment type="caution">
    <text evidence="1">The sequence shown here is derived from an EMBL/GenBank/DDBJ whole genome shotgun (WGS) entry which is preliminary data.</text>
</comment>
<keyword evidence="2" id="KW-1185">Reference proteome</keyword>
<dbReference type="InterPro" id="IPR027417">
    <property type="entry name" value="P-loop_NTPase"/>
</dbReference>
<reference evidence="1 2" key="1">
    <citation type="submission" date="2014-03" db="EMBL/GenBank/DDBJ databases">
        <title>Draft Genome Sequences of Four Burkholderia Strains.</title>
        <authorList>
            <person name="Liu X.Y."/>
            <person name="Li C.X."/>
            <person name="Xu J.H."/>
        </authorList>
    </citation>
    <scope>NUCLEOTIDE SEQUENCE [LARGE SCALE GENOMIC DNA]</scope>
    <source>
        <strain evidence="1 2">DSM 50014</strain>
    </source>
</reference>
<dbReference type="Proteomes" id="UP000027466">
    <property type="component" value="Unassembled WGS sequence"/>
</dbReference>
<name>A0A069PHL6_9BURK</name>
<proteinExistence type="predicted"/>
<evidence type="ECO:0000313" key="2">
    <source>
        <dbReference type="Proteomes" id="UP000027466"/>
    </source>
</evidence>
<organism evidence="1 2">
    <name type="scientific">Caballeronia glathei</name>
    <dbReference type="NCBI Taxonomy" id="60547"/>
    <lineage>
        <taxon>Bacteria</taxon>
        <taxon>Pseudomonadati</taxon>
        <taxon>Pseudomonadota</taxon>
        <taxon>Betaproteobacteria</taxon>
        <taxon>Burkholderiales</taxon>
        <taxon>Burkholderiaceae</taxon>
        <taxon>Caballeronia</taxon>
    </lineage>
</organism>
<accession>A0A069PHL6</accession>
<evidence type="ECO:0000313" key="1">
    <source>
        <dbReference type="EMBL" id="KDR39857.1"/>
    </source>
</evidence>
<sequence length="377" mass="41997">MGMACHIFSAAKNGPRGRGGKDEEFISSERNGLWCCNYHGTLIDKAKGCDFSADTLFAWKALAEARTAKQMNDIPSPLGWVEEIAFTQFANTDFLPRIRLSRRTLLWGKSGTGKTILLEAAASISQAKYAERFSASYIVNDDGVRSPAPFGAKVTYSTVDSLSKEISLRILGIELTRQDGSIPCLLPPGDLEVIYCSELDCRRRDDEDDLDFMMRALHVDKSALLALAKKGTNTVMAGEITIRQGSETDDDTGDATLRYKENGDPYFELLFRKACQNFFVTYNRLSGSEKDRLILDLLIAKAREVCKQRLTLLLIECLAVSLDSNNLENLLGKLTEGQFQVIVTLPPRAEKDVLEVKSGRLKLREADYLKSWQLALL</sequence>